<organism evidence="1 2">
    <name type="scientific">Hafnia alvei</name>
    <dbReference type="NCBI Taxonomy" id="569"/>
    <lineage>
        <taxon>Bacteria</taxon>
        <taxon>Pseudomonadati</taxon>
        <taxon>Pseudomonadota</taxon>
        <taxon>Gammaproteobacteria</taxon>
        <taxon>Enterobacterales</taxon>
        <taxon>Hafniaceae</taxon>
        <taxon>Hafnia</taxon>
    </lineage>
</organism>
<evidence type="ECO:0000313" key="2">
    <source>
        <dbReference type="Proteomes" id="UP000094844"/>
    </source>
</evidence>
<dbReference type="RefSeq" id="WP_168780261.1">
    <property type="nucleotide sequence ID" value="NZ_FMIQ01000011.1"/>
</dbReference>
<dbReference type="Proteomes" id="UP000094844">
    <property type="component" value="Unassembled WGS sequence"/>
</dbReference>
<dbReference type="EMBL" id="FMIQ01000011">
    <property type="protein sequence ID" value="SCM51398.1"/>
    <property type="molecule type" value="Genomic_DNA"/>
</dbReference>
<protein>
    <submittedName>
        <fullName evidence="1">Uncharacterized protein</fullName>
    </submittedName>
</protein>
<name>A0A1C6YX00_HAFAL</name>
<gene>
    <name evidence="1" type="ORF">BN1044_00860</name>
</gene>
<dbReference type="AlphaFoldDB" id="A0A1C6YX00"/>
<accession>A0A1C6YX00</accession>
<sequence>MKLIYTVLAGKHEDEGENIKFIDGAENMEEAQRMIQEKNLYTYPICRIEVTGFEAA</sequence>
<proteinExistence type="predicted"/>
<evidence type="ECO:0000313" key="1">
    <source>
        <dbReference type="EMBL" id="SCM51398.1"/>
    </source>
</evidence>
<reference evidence="1 2" key="1">
    <citation type="submission" date="2016-09" db="EMBL/GenBank/DDBJ databases">
        <authorList>
            <person name="Capua I."/>
            <person name="De Benedictis P."/>
            <person name="Joannis T."/>
            <person name="Lombin L.H."/>
            <person name="Cattoli G."/>
        </authorList>
    </citation>
    <scope>NUCLEOTIDE SEQUENCE [LARGE SCALE GENOMIC DNA]</scope>
    <source>
        <strain evidence="1 2">GB001</strain>
    </source>
</reference>